<dbReference type="AlphaFoldDB" id="A0A4S8VHY8"/>
<gene>
    <name evidence="1" type="ORF">D6D24_07304</name>
</gene>
<reference evidence="1 2" key="1">
    <citation type="submission" date="2018-10" db="EMBL/GenBank/DDBJ databases">
        <title>Fifty Aureobasidium pullulans genomes reveal a recombining polyextremotolerant generalist.</title>
        <authorList>
            <person name="Gostincar C."/>
            <person name="Turk M."/>
            <person name="Zajc J."/>
            <person name="Gunde-Cimerman N."/>
        </authorList>
    </citation>
    <scope>NUCLEOTIDE SEQUENCE [LARGE SCALE GENOMIC DNA]</scope>
    <source>
        <strain evidence="1 2">EXF-11318</strain>
    </source>
</reference>
<proteinExistence type="predicted"/>
<evidence type="ECO:0000313" key="2">
    <source>
        <dbReference type="Proteomes" id="UP000308014"/>
    </source>
</evidence>
<comment type="caution">
    <text evidence="1">The sequence shown here is derived from an EMBL/GenBank/DDBJ whole genome shotgun (WGS) entry which is preliminary data.</text>
</comment>
<name>A0A4S8VHY8_AURPU</name>
<accession>A0A4S8VHY8</accession>
<dbReference type="Proteomes" id="UP000308014">
    <property type="component" value="Unassembled WGS sequence"/>
</dbReference>
<organism evidence="1 2">
    <name type="scientific">Aureobasidium pullulans</name>
    <name type="common">Black yeast</name>
    <name type="synonym">Pullularia pullulans</name>
    <dbReference type="NCBI Taxonomy" id="5580"/>
    <lineage>
        <taxon>Eukaryota</taxon>
        <taxon>Fungi</taxon>
        <taxon>Dikarya</taxon>
        <taxon>Ascomycota</taxon>
        <taxon>Pezizomycotina</taxon>
        <taxon>Dothideomycetes</taxon>
        <taxon>Dothideomycetidae</taxon>
        <taxon>Dothideales</taxon>
        <taxon>Saccotheciaceae</taxon>
        <taxon>Aureobasidium</taxon>
    </lineage>
</organism>
<dbReference type="EMBL" id="QZAJ01000347">
    <property type="protein sequence ID" value="THW11292.1"/>
    <property type="molecule type" value="Genomic_DNA"/>
</dbReference>
<protein>
    <submittedName>
        <fullName evidence="1">Uncharacterized protein</fullName>
    </submittedName>
</protein>
<sequence length="272" mass="29495">MLAAAPDPTLFSALSFSPCLAADISTHFCATNDDTSDIQALPRDLPLPSAIALLFLIPERQHALHHLYTGRLSIAPELLNSSTQAVSACSRQSAENSNNLTAGHFAHLLGETACSYDYTSQSSLPRLQSSRLSPLACCCCCCYHYSPDQAHLLLLQHLKTTLTTASNLRHSLLSPSSSSAGMRSLSFTVASLFVSALTLSSASTQIYLYIFKLKKLPDPLTPLFAAATTITAKEDLSLVYEFKRFSESSFGLQLSPLNFRCRSCRIPASLHC</sequence>
<evidence type="ECO:0000313" key="1">
    <source>
        <dbReference type="EMBL" id="THW11292.1"/>
    </source>
</evidence>